<organism evidence="2 3">
    <name type="scientific">Metschnikowia aff. pulcherrima</name>
    <dbReference type="NCBI Taxonomy" id="2163413"/>
    <lineage>
        <taxon>Eukaryota</taxon>
        <taxon>Fungi</taxon>
        <taxon>Dikarya</taxon>
        <taxon>Ascomycota</taxon>
        <taxon>Saccharomycotina</taxon>
        <taxon>Pichiomycetes</taxon>
        <taxon>Metschnikowiaceae</taxon>
        <taxon>Metschnikowia</taxon>
    </lineage>
</organism>
<accession>A0A4P6XM43</accession>
<protein>
    <submittedName>
        <fullName evidence="2">Uncharacterized protein</fullName>
    </submittedName>
</protein>
<evidence type="ECO:0000256" key="1">
    <source>
        <dbReference type="SAM" id="MobiDB-lite"/>
    </source>
</evidence>
<reference evidence="3" key="1">
    <citation type="submission" date="2019-03" db="EMBL/GenBank/DDBJ databases">
        <title>Snf2 controls pulcherriminic acid biosynthesis and connects pigmentation and antifungal activity of the yeast Metschnikowia pulcherrima.</title>
        <authorList>
            <person name="Gore-Lloyd D."/>
            <person name="Sumann I."/>
            <person name="Brachmann A.O."/>
            <person name="Schneeberger K."/>
            <person name="Ortiz-Merino R.A."/>
            <person name="Moreno-Beltran M."/>
            <person name="Schlaefli M."/>
            <person name="Kirner P."/>
            <person name="Santos Kron A."/>
            <person name="Wolfe K.H."/>
            <person name="Piel J."/>
            <person name="Ahrens C.H."/>
            <person name="Henk D."/>
            <person name="Freimoser F.M."/>
        </authorList>
    </citation>
    <scope>NUCLEOTIDE SEQUENCE [LARGE SCALE GENOMIC DNA]</scope>
    <source>
        <strain evidence="3">APC 1.2</strain>
    </source>
</reference>
<evidence type="ECO:0000313" key="3">
    <source>
        <dbReference type="Proteomes" id="UP000292447"/>
    </source>
</evidence>
<dbReference type="STRING" id="2163413.A0A4P6XM43"/>
<proteinExistence type="predicted"/>
<dbReference type="EMBL" id="CP034457">
    <property type="protein sequence ID" value="QBM87899.1"/>
    <property type="molecule type" value="Genomic_DNA"/>
</dbReference>
<evidence type="ECO:0000313" key="2">
    <source>
        <dbReference type="EMBL" id="QBM87899.1"/>
    </source>
</evidence>
<feature type="compositionally biased region" description="Low complexity" evidence="1">
    <location>
        <begin position="45"/>
        <end position="63"/>
    </location>
</feature>
<dbReference type="InterPro" id="IPR029063">
    <property type="entry name" value="SAM-dependent_MTases_sf"/>
</dbReference>
<sequence>MSFFVVPAMLYQQKQKIKQNPKKSGRSSGHGRKSGDKSDAVSIHSSLLADQRSSSSSANSNAYSKDDEKEPNSSDKSRRRSESSQLGLPLLSSRRASLVSETSRHSSAAGLLPSFTLAKNPFKSAEKPFISEKKEPLAEQEIPHYVAFTDTSIFNSEEGLRKTFLNPGFAIKRFEAFLDIIADHHVNDPINFATVRDQSLSKFLSRRIVGLTSHWSKMLAIDRGDRQRIEDLLSHELLKCRSIMRSALKLQLKHQSCYRKLACEQLIQGNFVNYVRYVLMLPECSPMQAQTLDEFQKKDYEVKRAFADMAEALYALKKDTYEGDIASKASRFELILQSITKTSFDFILLEKYTIQILVKLNNNFLIESRITRQLYDLYNLNMQLAKRELVKVFVYNSSFSSNYSWYLAVTIPFVRVFEASLLNENVLFSDENNMLSSVPSPSAQTSFSEADSDLFDKYFSRLHLPDFASYTNLSRKGLVDMHRSLASKIHPGKVNVKPLNFEYYAHSLQTIRSETFHVIQCRDFRAQIRPENHVNMLREFHRLLKQGGVLELPMLIPGVESFGTLSQSGLHPAPVHKKATWHHEYSFECISDILEGLGSLFGPENVKFSSVLLTLKNQMNSFLLKHTAMSIHELLSDMDLFQEFAETARSLEKTDEDDLHFYFYLRAEKA</sequence>
<feature type="region of interest" description="Disordered" evidence="1">
    <location>
        <begin position="13"/>
        <end position="87"/>
    </location>
</feature>
<feature type="compositionally biased region" description="Basic residues" evidence="1">
    <location>
        <begin position="15"/>
        <end position="32"/>
    </location>
</feature>
<feature type="compositionally biased region" description="Basic and acidic residues" evidence="1">
    <location>
        <begin position="64"/>
        <end position="82"/>
    </location>
</feature>
<gene>
    <name evidence="2" type="ORF">METSCH_B11130</name>
</gene>
<name>A0A4P6XM43_9ASCO</name>
<dbReference type="Proteomes" id="UP000292447">
    <property type="component" value="Chromosome II"/>
</dbReference>
<dbReference type="AlphaFoldDB" id="A0A4P6XM43"/>
<keyword evidence="3" id="KW-1185">Reference proteome</keyword>
<dbReference type="SUPFAM" id="SSF53335">
    <property type="entry name" value="S-adenosyl-L-methionine-dependent methyltransferases"/>
    <property type="match status" value="1"/>
</dbReference>